<dbReference type="EMBL" id="KI392560">
    <property type="protein sequence ID" value="ERN13899.1"/>
    <property type="molecule type" value="Genomic_DNA"/>
</dbReference>
<gene>
    <name evidence="1" type="ORF">AMTR_s00021p00085240</name>
</gene>
<sequence length="133" mass="15514">MSRARRGINEERWEVRGRRRTRRDVLRVRGREDFGINGGFNGSIKSMTWAFEQGWLSDKWDFESTICSSRLAWGGSHVGWPRVRSMGGAWLGERIVRCAKGLWSKNGLRWNMIQGNLQTIRFRRLCSRIGILT</sequence>
<feature type="non-terminal residue" evidence="1">
    <location>
        <position position="133"/>
    </location>
</feature>
<reference evidence="2" key="1">
    <citation type="journal article" date="2013" name="Science">
        <title>The Amborella genome and the evolution of flowering plants.</title>
        <authorList>
            <consortium name="Amborella Genome Project"/>
        </authorList>
    </citation>
    <scope>NUCLEOTIDE SEQUENCE [LARGE SCALE GENOMIC DNA]</scope>
</reference>
<dbReference type="Proteomes" id="UP000017836">
    <property type="component" value="Unassembled WGS sequence"/>
</dbReference>
<organism evidence="1 2">
    <name type="scientific">Amborella trichopoda</name>
    <dbReference type="NCBI Taxonomy" id="13333"/>
    <lineage>
        <taxon>Eukaryota</taxon>
        <taxon>Viridiplantae</taxon>
        <taxon>Streptophyta</taxon>
        <taxon>Embryophyta</taxon>
        <taxon>Tracheophyta</taxon>
        <taxon>Spermatophyta</taxon>
        <taxon>Magnoliopsida</taxon>
        <taxon>Amborellales</taxon>
        <taxon>Amborellaceae</taxon>
        <taxon>Amborella</taxon>
    </lineage>
</organism>
<dbReference type="HOGENOM" id="CLU_1912009_0_0_1"/>
<proteinExistence type="predicted"/>
<protein>
    <submittedName>
        <fullName evidence="1">Uncharacterized protein</fullName>
    </submittedName>
</protein>
<dbReference type="Gramene" id="ERN13899">
    <property type="protein sequence ID" value="ERN13899"/>
    <property type="gene ID" value="AMTR_s00021p00085240"/>
</dbReference>
<keyword evidence="2" id="KW-1185">Reference proteome</keyword>
<dbReference type="AlphaFoldDB" id="W1Q083"/>
<evidence type="ECO:0000313" key="1">
    <source>
        <dbReference type="EMBL" id="ERN13899.1"/>
    </source>
</evidence>
<evidence type="ECO:0000313" key="2">
    <source>
        <dbReference type="Proteomes" id="UP000017836"/>
    </source>
</evidence>
<accession>W1Q083</accession>
<name>W1Q083_AMBTC</name>